<dbReference type="Proteomes" id="UP001141434">
    <property type="component" value="Unassembled WGS sequence"/>
</dbReference>
<sequence>MNHTMQSNFPPQVPITQASASFPPSTSTLDPSVDPVAMAEQSQQTLNIPSNPNNQPFPSPLQTAAAACAPQSTLSQTQALPQTLNNTSHAEALAVAPPAGNTQAIPQSGAAPVSQSGPDQYPHRIDSLGGPTATAPFLQDFNLVAEAAKRAQMGIVMRDLESVTL</sequence>
<comment type="caution">
    <text evidence="2">The sequence shown here is derived from an EMBL/GenBank/DDBJ whole genome shotgun (WGS) entry which is preliminary data.</text>
</comment>
<protein>
    <submittedName>
        <fullName evidence="2">Uncharacterized protein</fullName>
    </submittedName>
</protein>
<name>A0A9W9FTA2_9EURO</name>
<dbReference type="AlphaFoldDB" id="A0A9W9FTA2"/>
<keyword evidence="3" id="KW-1185">Reference proteome</keyword>
<organism evidence="2 3">
    <name type="scientific">Penicillium alfredii</name>
    <dbReference type="NCBI Taxonomy" id="1506179"/>
    <lineage>
        <taxon>Eukaryota</taxon>
        <taxon>Fungi</taxon>
        <taxon>Dikarya</taxon>
        <taxon>Ascomycota</taxon>
        <taxon>Pezizomycotina</taxon>
        <taxon>Eurotiomycetes</taxon>
        <taxon>Eurotiomycetidae</taxon>
        <taxon>Eurotiales</taxon>
        <taxon>Aspergillaceae</taxon>
        <taxon>Penicillium</taxon>
    </lineage>
</organism>
<dbReference type="OrthoDB" id="4157208at2759"/>
<evidence type="ECO:0000256" key="1">
    <source>
        <dbReference type="SAM" id="MobiDB-lite"/>
    </source>
</evidence>
<evidence type="ECO:0000313" key="3">
    <source>
        <dbReference type="Proteomes" id="UP001141434"/>
    </source>
</evidence>
<proteinExistence type="predicted"/>
<feature type="compositionally biased region" description="Polar residues" evidence="1">
    <location>
        <begin position="1"/>
        <end position="30"/>
    </location>
</feature>
<reference evidence="2" key="2">
    <citation type="journal article" date="2023" name="IMA Fungus">
        <title>Comparative genomic study of the Penicillium genus elucidates a diverse pangenome and 15 lateral gene transfer events.</title>
        <authorList>
            <person name="Petersen C."/>
            <person name="Sorensen T."/>
            <person name="Nielsen M.R."/>
            <person name="Sondergaard T.E."/>
            <person name="Sorensen J.L."/>
            <person name="Fitzpatrick D.A."/>
            <person name="Frisvad J.C."/>
            <person name="Nielsen K.L."/>
        </authorList>
    </citation>
    <scope>NUCLEOTIDE SEQUENCE</scope>
    <source>
        <strain evidence="2">IBT 34128</strain>
    </source>
</reference>
<dbReference type="RefSeq" id="XP_056515052.1">
    <property type="nucleotide sequence ID" value="XM_056653985.1"/>
</dbReference>
<feature type="compositionally biased region" description="Low complexity" evidence="1">
    <location>
        <begin position="47"/>
        <end position="56"/>
    </location>
</feature>
<dbReference type="EMBL" id="JAPMSZ010000004">
    <property type="protein sequence ID" value="KAJ5106056.1"/>
    <property type="molecule type" value="Genomic_DNA"/>
</dbReference>
<gene>
    <name evidence="2" type="ORF">NUU61_003403</name>
</gene>
<reference evidence="2" key="1">
    <citation type="submission" date="2022-11" db="EMBL/GenBank/DDBJ databases">
        <authorList>
            <person name="Petersen C."/>
        </authorList>
    </citation>
    <scope>NUCLEOTIDE SEQUENCE</scope>
    <source>
        <strain evidence="2">IBT 34128</strain>
    </source>
</reference>
<accession>A0A9W9FTA2</accession>
<feature type="region of interest" description="Disordered" evidence="1">
    <location>
        <begin position="99"/>
        <end position="120"/>
    </location>
</feature>
<feature type="region of interest" description="Disordered" evidence="1">
    <location>
        <begin position="1"/>
        <end position="62"/>
    </location>
</feature>
<evidence type="ECO:0000313" key="2">
    <source>
        <dbReference type="EMBL" id="KAJ5106056.1"/>
    </source>
</evidence>
<dbReference type="GeneID" id="81393153"/>